<sequence>MMSVATTCIVSCFLLSGCNGQKQIDSSTIEYINLKEDVHLEDNTTSPACKMTIDYAYLAEKNGNDTIAHKINHTVQSTILGKKYAEMEPQAAIDSFKNVYVREYRNSVADLYKEDVKNGTSKDELPSWYNYEYSLTTQFKDGKEGVLNYTAVTFEYSGGAHPNQWENWLNFDKNTGKRLTLKDVFMAGSETPMSKMLLEKLIKEMATKLDNSNIQSLEDLQNEGILNSTNMYVPDNFLLEKNEASFLYNKYDIAPYAMGTIVLSLPYAEIEKYMIHQTNN</sequence>
<dbReference type="Gene3D" id="3.30.565.40">
    <property type="entry name" value="Fervidobacterium nodosum Rt17-B1 like"/>
    <property type="match status" value="1"/>
</dbReference>
<gene>
    <name evidence="2" type="ORF">HMPREF1534_01392</name>
</gene>
<name>U6RGW9_9BACT</name>
<evidence type="ECO:0000313" key="2">
    <source>
        <dbReference type="EMBL" id="EOA55760.1"/>
    </source>
</evidence>
<evidence type="ECO:0000259" key="1">
    <source>
        <dbReference type="Pfam" id="PF11738"/>
    </source>
</evidence>
<dbReference type="EMBL" id="AQHY01000017">
    <property type="protein sequence ID" value="EOA55760.1"/>
    <property type="molecule type" value="Genomic_DNA"/>
</dbReference>
<protein>
    <recommendedName>
        <fullName evidence="1">DUF3298 domain-containing protein</fullName>
    </recommendedName>
</protein>
<dbReference type="InterPro" id="IPR021729">
    <property type="entry name" value="DUF3298"/>
</dbReference>
<keyword evidence="3" id="KW-1185">Reference proteome</keyword>
<dbReference type="STRING" id="1121098.HMPREF1534_01392"/>
<dbReference type="HOGENOM" id="CLU_083883_0_0_10"/>
<accession>U6RGW9</accession>
<proteinExistence type="predicted"/>
<dbReference type="AlphaFoldDB" id="U6RGW9"/>
<feature type="domain" description="DUF3298" evidence="1">
    <location>
        <begin position="182"/>
        <end position="267"/>
    </location>
</feature>
<dbReference type="Gene3D" id="3.90.640.20">
    <property type="entry name" value="Heat-shock cognate protein, ATPase"/>
    <property type="match status" value="1"/>
</dbReference>
<organism evidence="2 3">
    <name type="scientific">Phocaeicola massiliensis B84634 = Timone 84634 = DSM 17679 = JCM 13223</name>
    <dbReference type="NCBI Taxonomy" id="1121098"/>
    <lineage>
        <taxon>Bacteria</taxon>
        <taxon>Pseudomonadati</taxon>
        <taxon>Bacteroidota</taxon>
        <taxon>Bacteroidia</taxon>
        <taxon>Bacteroidales</taxon>
        <taxon>Bacteroidaceae</taxon>
        <taxon>Phocaeicola</taxon>
    </lineage>
</organism>
<dbReference type="Proteomes" id="UP000017831">
    <property type="component" value="Unassembled WGS sequence"/>
</dbReference>
<dbReference type="Pfam" id="PF11738">
    <property type="entry name" value="DUF3298"/>
    <property type="match status" value="1"/>
</dbReference>
<evidence type="ECO:0000313" key="3">
    <source>
        <dbReference type="Proteomes" id="UP000017831"/>
    </source>
</evidence>
<dbReference type="eggNOG" id="ENOG5032VC4">
    <property type="taxonomic scope" value="Bacteria"/>
</dbReference>
<comment type="caution">
    <text evidence="2">The sequence shown here is derived from an EMBL/GenBank/DDBJ whole genome shotgun (WGS) entry which is preliminary data.</text>
</comment>
<dbReference type="PATRIC" id="fig|1121098.3.peg.1414"/>
<dbReference type="InterPro" id="IPR037126">
    <property type="entry name" value="PdaC/RsiV-like_sf"/>
</dbReference>
<reference evidence="2 3" key="1">
    <citation type="submission" date="2013-04" db="EMBL/GenBank/DDBJ databases">
        <title>The Genome Sequence of Bacteroides massiliensis DSM 17679.</title>
        <authorList>
            <consortium name="The Broad Institute Genomics Platform"/>
            <person name="Earl A."/>
            <person name="Ward D."/>
            <person name="Feldgarden M."/>
            <person name="Gevers D."/>
            <person name="Martens E."/>
            <person name="Fenner L."/>
            <person name="Roux V."/>
            <person name="Mallet M.N."/>
            <person name="Raoult D."/>
            <person name="Walker B."/>
            <person name="Young S."/>
            <person name="Zeng Q."/>
            <person name="Gargeya S."/>
            <person name="Fitzgerald M."/>
            <person name="Haas B."/>
            <person name="Abouelleil A."/>
            <person name="Allen A.W."/>
            <person name="Alvarado L."/>
            <person name="Arachchi H.M."/>
            <person name="Berlin A.M."/>
            <person name="Chapman S.B."/>
            <person name="Gainer-Dewar J."/>
            <person name="Goldberg J."/>
            <person name="Griggs A."/>
            <person name="Gujja S."/>
            <person name="Hansen M."/>
            <person name="Howarth C."/>
            <person name="Imamovic A."/>
            <person name="Ireland A."/>
            <person name="Larimer J."/>
            <person name="McCowan C."/>
            <person name="Murphy C."/>
            <person name="Pearson M."/>
            <person name="Poon T.W."/>
            <person name="Priest M."/>
            <person name="Roberts A."/>
            <person name="Saif S."/>
            <person name="Shea T."/>
            <person name="Sisk P."/>
            <person name="Sykes S."/>
            <person name="Wortman J."/>
            <person name="Nusbaum C."/>
            <person name="Birren B."/>
        </authorList>
    </citation>
    <scope>NUCLEOTIDE SEQUENCE [LARGE SCALE GENOMIC DNA]</scope>
    <source>
        <strain evidence="3">B84634 / Timone 84634 / DSM 17679 / JCM 13223</strain>
    </source>
</reference>